<keyword evidence="2" id="KW-1185">Reference proteome</keyword>
<reference evidence="1" key="2">
    <citation type="submission" date="2018-03" db="EMBL/GenBank/DDBJ databases">
        <title>The Triticum urartu genome reveals the dynamic nature of wheat genome evolution.</title>
        <authorList>
            <person name="Ling H."/>
            <person name="Ma B."/>
            <person name="Shi X."/>
            <person name="Liu H."/>
            <person name="Dong L."/>
            <person name="Sun H."/>
            <person name="Cao Y."/>
            <person name="Gao Q."/>
            <person name="Zheng S."/>
            <person name="Li Y."/>
            <person name="Yu Y."/>
            <person name="Du H."/>
            <person name="Qi M."/>
            <person name="Li Y."/>
            <person name="Yu H."/>
            <person name="Cui Y."/>
            <person name="Wang N."/>
            <person name="Chen C."/>
            <person name="Wu H."/>
            <person name="Zhao Y."/>
            <person name="Zhang J."/>
            <person name="Li Y."/>
            <person name="Zhou W."/>
            <person name="Zhang B."/>
            <person name="Hu W."/>
            <person name="Eijk M."/>
            <person name="Tang J."/>
            <person name="Witsenboer H."/>
            <person name="Zhao S."/>
            <person name="Li Z."/>
            <person name="Zhang A."/>
            <person name="Wang D."/>
            <person name="Liang C."/>
        </authorList>
    </citation>
    <scope>NUCLEOTIDE SEQUENCE [LARGE SCALE GENOMIC DNA]</scope>
    <source>
        <strain evidence="1">cv. G1812</strain>
    </source>
</reference>
<dbReference type="AlphaFoldDB" id="A0A8R7QM18"/>
<evidence type="ECO:0000313" key="2">
    <source>
        <dbReference type="Proteomes" id="UP000015106"/>
    </source>
</evidence>
<reference evidence="2" key="1">
    <citation type="journal article" date="2013" name="Nature">
        <title>Draft genome of the wheat A-genome progenitor Triticum urartu.</title>
        <authorList>
            <person name="Ling H.Q."/>
            <person name="Zhao S."/>
            <person name="Liu D."/>
            <person name="Wang J."/>
            <person name="Sun H."/>
            <person name="Zhang C."/>
            <person name="Fan H."/>
            <person name="Li D."/>
            <person name="Dong L."/>
            <person name="Tao Y."/>
            <person name="Gao C."/>
            <person name="Wu H."/>
            <person name="Li Y."/>
            <person name="Cui Y."/>
            <person name="Guo X."/>
            <person name="Zheng S."/>
            <person name="Wang B."/>
            <person name="Yu K."/>
            <person name="Liang Q."/>
            <person name="Yang W."/>
            <person name="Lou X."/>
            <person name="Chen J."/>
            <person name="Feng M."/>
            <person name="Jian J."/>
            <person name="Zhang X."/>
            <person name="Luo G."/>
            <person name="Jiang Y."/>
            <person name="Liu J."/>
            <person name="Wang Z."/>
            <person name="Sha Y."/>
            <person name="Zhang B."/>
            <person name="Wu H."/>
            <person name="Tang D."/>
            <person name="Shen Q."/>
            <person name="Xue P."/>
            <person name="Zou S."/>
            <person name="Wang X."/>
            <person name="Liu X."/>
            <person name="Wang F."/>
            <person name="Yang Y."/>
            <person name="An X."/>
            <person name="Dong Z."/>
            <person name="Zhang K."/>
            <person name="Zhang X."/>
            <person name="Luo M.C."/>
            <person name="Dvorak J."/>
            <person name="Tong Y."/>
            <person name="Wang J."/>
            <person name="Yang H."/>
            <person name="Li Z."/>
            <person name="Wang D."/>
            <person name="Zhang A."/>
            <person name="Wang J."/>
        </authorList>
    </citation>
    <scope>NUCLEOTIDE SEQUENCE</scope>
    <source>
        <strain evidence="2">cv. G1812</strain>
    </source>
</reference>
<proteinExistence type="predicted"/>
<reference evidence="1" key="3">
    <citation type="submission" date="2022-06" db="UniProtKB">
        <authorList>
            <consortium name="EnsemblPlants"/>
        </authorList>
    </citation>
    <scope>IDENTIFICATION</scope>
</reference>
<dbReference type="Gramene" id="TuG1812G0500005225.01.T01">
    <property type="protein sequence ID" value="TuG1812G0500005225.01.T01.cds434741"/>
    <property type="gene ID" value="TuG1812G0500005225.01"/>
</dbReference>
<accession>A0A8R7QM18</accession>
<name>A0A8R7QM18_TRIUA</name>
<evidence type="ECO:0000313" key="1">
    <source>
        <dbReference type="EnsemblPlants" id="TuG1812G0500005225.01.T01.cds434741"/>
    </source>
</evidence>
<dbReference type="EnsemblPlants" id="TuG1812G0500005225.01.T01">
    <property type="protein sequence ID" value="TuG1812G0500005225.01.T01.cds434741"/>
    <property type="gene ID" value="TuG1812G0500005225.01"/>
</dbReference>
<dbReference type="Proteomes" id="UP000015106">
    <property type="component" value="Chromosome 5"/>
</dbReference>
<sequence>MDTSASLVHRRHHGVLPVVLVLAVQQTPAAVVPLHHAPVPRHPPRRRHPVLLLECVVRLVHQRHVPLHHVLEPLSGGRRRARHPVQVAFQVVPHVHVAGRLEVRRRAGVDDQLDTHVMVRQRRVPGHDVPGVEDAQDTEAGGRRGVQPLLEAGAAHAWTGERKRRDRERRRGRAVVAVLGDVEGAQGGQRRPEAVPGHRDAHLLVLVRAHQLPHLSQRLT</sequence>
<protein>
    <submittedName>
        <fullName evidence="1">Uncharacterized protein</fullName>
    </submittedName>
</protein>
<organism evidence="1 2">
    <name type="scientific">Triticum urartu</name>
    <name type="common">Red wild einkorn</name>
    <name type="synonym">Crithodium urartu</name>
    <dbReference type="NCBI Taxonomy" id="4572"/>
    <lineage>
        <taxon>Eukaryota</taxon>
        <taxon>Viridiplantae</taxon>
        <taxon>Streptophyta</taxon>
        <taxon>Embryophyta</taxon>
        <taxon>Tracheophyta</taxon>
        <taxon>Spermatophyta</taxon>
        <taxon>Magnoliopsida</taxon>
        <taxon>Liliopsida</taxon>
        <taxon>Poales</taxon>
        <taxon>Poaceae</taxon>
        <taxon>BOP clade</taxon>
        <taxon>Pooideae</taxon>
        <taxon>Triticodae</taxon>
        <taxon>Triticeae</taxon>
        <taxon>Triticinae</taxon>
        <taxon>Triticum</taxon>
    </lineage>
</organism>